<dbReference type="GO" id="GO:0016887">
    <property type="term" value="F:ATP hydrolysis activity"/>
    <property type="evidence" value="ECO:0007669"/>
    <property type="project" value="InterPro"/>
</dbReference>
<dbReference type="InterPro" id="IPR027417">
    <property type="entry name" value="P-loop_NTPase"/>
</dbReference>
<evidence type="ECO:0000259" key="1">
    <source>
        <dbReference type="Pfam" id="PF13166"/>
    </source>
</evidence>
<dbReference type="PROSITE" id="PS00211">
    <property type="entry name" value="ABC_TRANSPORTER_1"/>
    <property type="match status" value="1"/>
</dbReference>
<comment type="caution">
    <text evidence="2">The sequence shown here is derived from an EMBL/GenBank/DDBJ whole genome shotgun (WGS) entry which is preliminary data.</text>
</comment>
<protein>
    <submittedName>
        <fullName evidence="2">AAA family ATPase</fullName>
    </submittedName>
</protein>
<dbReference type="Proteomes" id="UP000431913">
    <property type="component" value="Unassembled WGS sequence"/>
</dbReference>
<organism evidence="2 3">
    <name type="scientific">Ruthenibacterium lactatiformans</name>
    <dbReference type="NCBI Taxonomy" id="1550024"/>
    <lineage>
        <taxon>Bacteria</taxon>
        <taxon>Bacillati</taxon>
        <taxon>Bacillota</taxon>
        <taxon>Clostridia</taxon>
        <taxon>Eubacteriales</taxon>
        <taxon>Oscillospiraceae</taxon>
        <taxon>Ruthenibacterium</taxon>
    </lineage>
</organism>
<feature type="domain" description="Protein CR006 P-loop" evidence="1">
    <location>
        <begin position="336"/>
        <end position="486"/>
    </location>
</feature>
<dbReference type="SUPFAM" id="SSF52540">
    <property type="entry name" value="P-loop containing nucleoside triphosphate hydrolases"/>
    <property type="match status" value="1"/>
</dbReference>
<dbReference type="EMBL" id="VUNJ01000035">
    <property type="protein sequence ID" value="MST93564.1"/>
    <property type="molecule type" value="Genomic_DNA"/>
</dbReference>
<proteinExistence type="predicted"/>
<dbReference type="Pfam" id="PF13166">
    <property type="entry name" value="AAA_13"/>
    <property type="match status" value="1"/>
</dbReference>
<dbReference type="InterPro" id="IPR017871">
    <property type="entry name" value="ABC_transporter-like_CS"/>
</dbReference>
<gene>
    <name evidence="2" type="ORF">FYJ76_16765</name>
</gene>
<dbReference type="CDD" id="cd00267">
    <property type="entry name" value="ABC_ATPase"/>
    <property type="match status" value="1"/>
</dbReference>
<dbReference type="Gene3D" id="3.40.50.300">
    <property type="entry name" value="P-loop containing nucleotide triphosphate hydrolases"/>
    <property type="match status" value="1"/>
</dbReference>
<evidence type="ECO:0000313" key="2">
    <source>
        <dbReference type="EMBL" id="MST93564.1"/>
    </source>
</evidence>
<evidence type="ECO:0000313" key="3">
    <source>
        <dbReference type="Proteomes" id="UP000431913"/>
    </source>
</evidence>
<sequence>MDFQISNCNNIDFGLIHIEENCLNIKYAANGTGKTTIANALDAIDKKEELKELVPYKYRDNIPIESEHLPAVTCNCGTPSIAIFNEKYVDEFLFVGDELIKGSFDIFIKTPDYDLHMTEIQKLMNDIQIAFANDPEIEKLFSELTAFVEGCGKAQKGYSKASILGKGLGKGNKIENVPEELAEYKSFIQGENNINWIAWQGKGRDFIDENDRCPYCATAIDEKRKELTKKVGEEYDSKSAQNLLKMVDLLRSMEDFFSDATKRMLCILISNTSGFTKEQELFIGEVRKEVESLRDRLIEIRAINFSKLKDAKCVTDVLNDKKIDLSYLIHLDTEYTAARIATINGAIEKVLEKATLLQAEIGKQRATIKRTIEKNREEINSFLENAGYKYHVEIEENIETYRLVLKSNEGAHISNVKSRLSYGERNAFALVLFMYSQLKENADLIILDDPISSFDKNKKYAIIAMLFRGEHSFRGRTVMMLTHDFDPIVDLIHEPSIRKRFAPPPNGYFLWNNNGELQEKKILPDDVCSFYQLAEKIISGETDEINKLVYWRRQLEACGEKGVIWDIVSSLLHGREYPIRRKGNEEVRLTAEEFEEGVLQIRAKFPAFDYQRIYERISDPATLIELYHNTTCGYEKVQLYRLIDSELKKNPIIKKYVDESYHVENDCLFQLNPEKYEIVPNYIVEFCNNGVDLIAQGI</sequence>
<dbReference type="AlphaFoldDB" id="A0A6I2UBP1"/>
<reference evidence="2 3" key="1">
    <citation type="submission" date="2019-08" db="EMBL/GenBank/DDBJ databases">
        <title>In-depth cultivation of the pig gut microbiome towards novel bacterial diversity and tailored functional studies.</title>
        <authorList>
            <person name="Wylensek D."/>
            <person name="Hitch T.C.A."/>
            <person name="Clavel T."/>
        </authorList>
    </citation>
    <scope>NUCLEOTIDE SEQUENCE [LARGE SCALE GENOMIC DNA]</scope>
    <source>
        <strain evidence="2 3">WCA3-601-WT-6J</strain>
    </source>
</reference>
<dbReference type="InterPro" id="IPR026866">
    <property type="entry name" value="CR006_AAA"/>
</dbReference>
<name>A0A6I2UBP1_9FIRM</name>
<accession>A0A6I2UBP1</accession>
<dbReference type="RefSeq" id="WP_154524215.1">
    <property type="nucleotide sequence ID" value="NZ_JBKSRG010000017.1"/>
</dbReference>
<dbReference type="GO" id="GO:0005524">
    <property type="term" value="F:ATP binding"/>
    <property type="evidence" value="ECO:0007669"/>
    <property type="project" value="InterPro"/>
</dbReference>